<evidence type="ECO:0000313" key="2">
    <source>
        <dbReference type="EMBL" id="SBT35340.1"/>
    </source>
</evidence>
<evidence type="ECO:0000313" key="4">
    <source>
        <dbReference type="Proteomes" id="UP000078555"/>
    </source>
</evidence>
<protein>
    <submittedName>
        <fullName evidence="1">Uncharacterized protein</fullName>
    </submittedName>
</protein>
<name>A0A1A8YTE9_PLAOA</name>
<evidence type="ECO:0000313" key="3">
    <source>
        <dbReference type="Proteomes" id="UP000078550"/>
    </source>
</evidence>
<evidence type="ECO:0000313" key="1">
    <source>
        <dbReference type="EMBL" id="SBT34927.1"/>
    </source>
</evidence>
<keyword evidence="4" id="KW-1185">Reference proteome</keyword>
<organism evidence="1 4">
    <name type="scientific">Plasmodium ovale wallikeri</name>
    <dbReference type="NCBI Taxonomy" id="864142"/>
    <lineage>
        <taxon>Eukaryota</taxon>
        <taxon>Sar</taxon>
        <taxon>Alveolata</taxon>
        <taxon>Apicomplexa</taxon>
        <taxon>Aconoidasida</taxon>
        <taxon>Haemosporida</taxon>
        <taxon>Plasmodiidae</taxon>
        <taxon>Plasmodium</taxon>
        <taxon>Plasmodium (Plasmodium)</taxon>
    </lineage>
</organism>
<dbReference type="AlphaFoldDB" id="A0A1A8YTE9"/>
<gene>
    <name evidence="1" type="ORF">POVWA1_024700</name>
    <name evidence="2" type="ORF">POVWA2_024560</name>
</gene>
<dbReference type="Proteomes" id="UP000078550">
    <property type="component" value="Unassembled WGS sequence"/>
</dbReference>
<dbReference type="EMBL" id="FLRE01000098">
    <property type="protein sequence ID" value="SBT35340.1"/>
    <property type="molecule type" value="Genomic_DNA"/>
</dbReference>
<accession>A0A1A8YTE9</accession>
<dbReference type="Proteomes" id="UP000078555">
    <property type="component" value="Unassembled WGS sequence"/>
</dbReference>
<reference evidence="3 4" key="1">
    <citation type="submission" date="2016-05" db="EMBL/GenBank/DDBJ databases">
        <authorList>
            <person name="Naeem Raeece"/>
        </authorList>
    </citation>
    <scope>NUCLEOTIDE SEQUENCE [LARGE SCALE GENOMIC DNA]</scope>
</reference>
<dbReference type="EMBL" id="FLRD01000077">
    <property type="protein sequence ID" value="SBT34927.1"/>
    <property type="molecule type" value="Genomic_DNA"/>
</dbReference>
<sequence>MVFSLPPPLRLPTCFFPLWRNELPTCNFKWCLTPVYRMTDKKTNLRIVSHVRRLTQAHRFTYARSKCEGFYMPRLKKEPPQRAPWAKAEIMKSKK</sequence>
<proteinExistence type="predicted"/>
<reference evidence="1" key="2">
    <citation type="submission" date="2016-05" db="EMBL/GenBank/DDBJ databases">
        <authorList>
            <person name="Lavstsen T."/>
            <person name="Jespersen J.S."/>
        </authorList>
    </citation>
    <scope>NUCLEOTIDE SEQUENCE [LARGE SCALE GENOMIC DNA]</scope>
</reference>